<evidence type="ECO:0000256" key="9">
    <source>
        <dbReference type="PROSITE-ProRule" id="PRU00090"/>
    </source>
</evidence>
<dbReference type="PROSITE" id="PS50038">
    <property type="entry name" value="FZ"/>
    <property type="match status" value="1"/>
</dbReference>
<keyword evidence="3" id="KW-0217">Developmental protein</keyword>
<dbReference type="PANTHER" id="PTHR11309">
    <property type="entry name" value="FRIZZLED"/>
    <property type="match status" value="1"/>
</dbReference>
<dbReference type="GO" id="GO:0016055">
    <property type="term" value="P:Wnt signaling pathway"/>
    <property type="evidence" value="ECO:0007669"/>
    <property type="project" value="UniProtKB-KW"/>
</dbReference>
<evidence type="ECO:0000256" key="6">
    <source>
        <dbReference type="ARBA" id="ARBA00022729"/>
    </source>
</evidence>
<dbReference type="PANTHER" id="PTHR11309:SF148">
    <property type="entry name" value="SECRETED FRIZZLED-RELATED PROTEIN 1"/>
    <property type="match status" value="1"/>
</dbReference>
<dbReference type="Gene3D" id="1.10.2000.10">
    <property type="entry name" value="Frizzled cysteine-rich domain"/>
    <property type="match status" value="1"/>
</dbReference>
<feature type="disulfide bond" evidence="9">
    <location>
        <begin position="106"/>
        <end position="144"/>
    </location>
</feature>
<feature type="domain" description="NTR" evidence="11">
    <location>
        <begin position="193"/>
        <end position="330"/>
    </location>
</feature>
<dbReference type="GO" id="GO:0005576">
    <property type="term" value="C:extracellular region"/>
    <property type="evidence" value="ECO:0007669"/>
    <property type="project" value="UniProtKB-SubCell"/>
</dbReference>
<evidence type="ECO:0000259" key="11">
    <source>
        <dbReference type="PROSITE" id="PS50189"/>
    </source>
</evidence>
<evidence type="ECO:0008006" key="14">
    <source>
        <dbReference type="Google" id="ProtNLM"/>
    </source>
</evidence>
<gene>
    <name evidence="12" type="ORF">niasHS_012178</name>
</gene>
<dbReference type="GO" id="GO:0030154">
    <property type="term" value="P:cell differentiation"/>
    <property type="evidence" value="ECO:0007669"/>
    <property type="project" value="UniProtKB-KW"/>
</dbReference>
<sequence>MEKGWRRTDGRTAIAGGGAFALLPLIVSAPPVQTSSFYDSVFSVLISFAHFRPFGLCPPFGRPMNFTLCHGMQYTSMRLPNLLEHENIDEAIQQGSAWVSLLRLHCHQHTKLFLCSLFAPICLPQLDRPIRPCQSLCKAVEQGCAERMAKYGFPWPSMLNCSQFPVDHDMCIKPPPMVQATEKTTEKRIQSNCKACSQVATFENLMDNFCRSSVVLKVRLRPLNASHIEILRRMRVFKDSAGGVRNRSSAVASGDKPTQVIRLAEIGERRCQCRQWDTNKRNQQLPGNFLLMASEERRNGAEFQAAKLIVPWKQEKAFKTAIRRFKRVNCNTLGREIRESVLSQMFRKS</sequence>
<dbReference type="InterPro" id="IPR001134">
    <property type="entry name" value="Netrin_domain"/>
</dbReference>
<feature type="disulfide bond" evidence="9">
    <location>
        <begin position="137"/>
        <end position="161"/>
    </location>
</feature>
<keyword evidence="5" id="KW-0879">Wnt signaling pathway</keyword>
<evidence type="ECO:0000256" key="7">
    <source>
        <dbReference type="ARBA" id="ARBA00022782"/>
    </source>
</evidence>
<comment type="subcellular location">
    <subcellularLocation>
        <location evidence="1">Secreted</location>
    </subcellularLocation>
</comment>
<dbReference type="SMART" id="SM00063">
    <property type="entry name" value="FRI"/>
    <property type="match status" value="1"/>
</dbReference>
<feature type="domain" description="FZ" evidence="10">
    <location>
        <begin position="52"/>
        <end position="174"/>
    </location>
</feature>
<dbReference type="InterPro" id="IPR020067">
    <property type="entry name" value="Frizzled_dom"/>
</dbReference>
<keyword evidence="8 9" id="KW-1015">Disulfide bond</keyword>
<evidence type="ECO:0000259" key="10">
    <source>
        <dbReference type="PROSITE" id="PS50038"/>
    </source>
</evidence>
<keyword evidence="4" id="KW-0964">Secreted</keyword>
<comment type="caution">
    <text evidence="9">Lacks conserved residue(s) required for the propagation of feature annotation.</text>
</comment>
<evidence type="ECO:0000256" key="1">
    <source>
        <dbReference type="ARBA" id="ARBA00004613"/>
    </source>
</evidence>
<reference evidence="12 13" key="1">
    <citation type="submission" date="2024-10" db="EMBL/GenBank/DDBJ databases">
        <authorList>
            <person name="Kim D."/>
        </authorList>
    </citation>
    <scope>NUCLEOTIDE SEQUENCE [LARGE SCALE GENOMIC DNA]</scope>
    <source>
        <strain evidence="12">Taebaek</strain>
    </source>
</reference>
<dbReference type="AlphaFoldDB" id="A0ABD2IEC2"/>
<evidence type="ECO:0000313" key="13">
    <source>
        <dbReference type="Proteomes" id="UP001620645"/>
    </source>
</evidence>
<evidence type="ECO:0000256" key="5">
    <source>
        <dbReference type="ARBA" id="ARBA00022687"/>
    </source>
</evidence>
<accession>A0ABD2IEC2</accession>
<evidence type="ECO:0000256" key="2">
    <source>
        <dbReference type="ARBA" id="ARBA00010054"/>
    </source>
</evidence>
<evidence type="ECO:0000256" key="8">
    <source>
        <dbReference type="ARBA" id="ARBA00023157"/>
    </source>
</evidence>
<evidence type="ECO:0000313" key="12">
    <source>
        <dbReference type="EMBL" id="KAL3077472.1"/>
    </source>
</evidence>
<organism evidence="12 13">
    <name type="scientific">Heterodera schachtii</name>
    <name type="common">Sugarbeet cyst nematode worm</name>
    <name type="synonym">Tylenchus schachtii</name>
    <dbReference type="NCBI Taxonomy" id="97005"/>
    <lineage>
        <taxon>Eukaryota</taxon>
        <taxon>Metazoa</taxon>
        <taxon>Ecdysozoa</taxon>
        <taxon>Nematoda</taxon>
        <taxon>Chromadorea</taxon>
        <taxon>Rhabditida</taxon>
        <taxon>Tylenchina</taxon>
        <taxon>Tylenchomorpha</taxon>
        <taxon>Tylenchoidea</taxon>
        <taxon>Heteroderidae</taxon>
        <taxon>Heteroderinae</taxon>
        <taxon>Heterodera</taxon>
    </lineage>
</organism>
<dbReference type="PROSITE" id="PS50189">
    <property type="entry name" value="NTR"/>
    <property type="match status" value="1"/>
</dbReference>
<evidence type="ECO:0000256" key="3">
    <source>
        <dbReference type="ARBA" id="ARBA00022473"/>
    </source>
</evidence>
<comment type="caution">
    <text evidence="12">The sequence shown here is derived from an EMBL/GenBank/DDBJ whole genome shotgun (WGS) entry which is preliminary data.</text>
</comment>
<dbReference type="Proteomes" id="UP001620645">
    <property type="component" value="Unassembled WGS sequence"/>
</dbReference>
<protein>
    <recommendedName>
        <fullName evidence="14">Secreted frizzled-related protein</fullName>
    </recommendedName>
</protein>
<dbReference type="Pfam" id="PF01392">
    <property type="entry name" value="Fz"/>
    <property type="match status" value="1"/>
</dbReference>
<dbReference type="SUPFAM" id="SSF50242">
    <property type="entry name" value="TIMP-like"/>
    <property type="match status" value="1"/>
</dbReference>
<keyword evidence="13" id="KW-1185">Reference proteome</keyword>
<dbReference type="InterPro" id="IPR008993">
    <property type="entry name" value="TIMP-like_OB-fold"/>
</dbReference>
<dbReference type="InterPro" id="IPR036790">
    <property type="entry name" value="Frizzled_dom_sf"/>
</dbReference>
<feature type="disulfide bond" evidence="9">
    <location>
        <begin position="69"/>
        <end position="115"/>
    </location>
</feature>
<keyword evidence="7" id="KW-0221">Differentiation</keyword>
<dbReference type="InterPro" id="IPR015526">
    <property type="entry name" value="Frizzled/SFRP"/>
</dbReference>
<keyword evidence="6" id="KW-0732">Signal</keyword>
<proteinExistence type="inferred from homology"/>
<dbReference type="FunFam" id="1.10.2000.10:FF:000001">
    <property type="entry name" value="secreted frizzled-related protein 2"/>
    <property type="match status" value="1"/>
</dbReference>
<comment type="similarity">
    <text evidence="2">Belongs to the secreted frizzled-related protein (sFRP) family.</text>
</comment>
<name>A0ABD2IEC2_HETSC</name>
<evidence type="ECO:0000256" key="4">
    <source>
        <dbReference type="ARBA" id="ARBA00022525"/>
    </source>
</evidence>
<dbReference type="SUPFAM" id="SSF63501">
    <property type="entry name" value="Frizzled cysteine-rich domain"/>
    <property type="match status" value="1"/>
</dbReference>
<dbReference type="EMBL" id="JBICCN010000326">
    <property type="protein sequence ID" value="KAL3077472.1"/>
    <property type="molecule type" value="Genomic_DNA"/>
</dbReference>